<evidence type="ECO:0000313" key="2">
    <source>
        <dbReference type="EMBL" id="KAK0437748.1"/>
    </source>
</evidence>
<organism evidence="2 3">
    <name type="scientific">Armillaria tabescens</name>
    <name type="common">Ringless honey mushroom</name>
    <name type="synonym">Agaricus tabescens</name>
    <dbReference type="NCBI Taxonomy" id="1929756"/>
    <lineage>
        <taxon>Eukaryota</taxon>
        <taxon>Fungi</taxon>
        <taxon>Dikarya</taxon>
        <taxon>Basidiomycota</taxon>
        <taxon>Agaricomycotina</taxon>
        <taxon>Agaricomycetes</taxon>
        <taxon>Agaricomycetidae</taxon>
        <taxon>Agaricales</taxon>
        <taxon>Marasmiineae</taxon>
        <taxon>Physalacriaceae</taxon>
        <taxon>Desarmillaria</taxon>
    </lineage>
</organism>
<protein>
    <submittedName>
        <fullName evidence="2">Uncharacterized protein</fullName>
    </submittedName>
</protein>
<comment type="caution">
    <text evidence="2">The sequence shown here is derived from an EMBL/GenBank/DDBJ whole genome shotgun (WGS) entry which is preliminary data.</text>
</comment>
<dbReference type="AlphaFoldDB" id="A0AA39MKZ4"/>
<gene>
    <name evidence="2" type="ORF">EV420DRAFT_156031</name>
</gene>
<keyword evidence="1" id="KW-1133">Transmembrane helix</keyword>
<dbReference type="GeneID" id="85357359"/>
<dbReference type="Proteomes" id="UP001175211">
    <property type="component" value="Unassembled WGS sequence"/>
</dbReference>
<keyword evidence="1" id="KW-0812">Transmembrane</keyword>
<dbReference type="RefSeq" id="XP_060322692.1">
    <property type="nucleotide sequence ID" value="XM_060473811.1"/>
</dbReference>
<evidence type="ECO:0000313" key="3">
    <source>
        <dbReference type="Proteomes" id="UP001175211"/>
    </source>
</evidence>
<proteinExistence type="predicted"/>
<feature type="transmembrane region" description="Helical" evidence="1">
    <location>
        <begin position="6"/>
        <end position="26"/>
    </location>
</feature>
<keyword evidence="3" id="KW-1185">Reference proteome</keyword>
<name>A0AA39MKZ4_ARMTA</name>
<evidence type="ECO:0000256" key="1">
    <source>
        <dbReference type="SAM" id="Phobius"/>
    </source>
</evidence>
<keyword evidence="1" id="KW-0472">Membrane</keyword>
<dbReference type="EMBL" id="JAUEPS010000104">
    <property type="protein sequence ID" value="KAK0437748.1"/>
    <property type="molecule type" value="Genomic_DNA"/>
</dbReference>
<reference evidence="2" key="1">
    <citation type="submission" date="2023-06" db="EMBL/GenBank/DDBJ databases">
        <authorList>
            <consortium name="Lawrence Berkeley National Laboratory"/>
            <person name="Ahrendt S."/>
            <person name="Sahu N."/>
            <person name="Indic B."/>
            <person name="Wong-Bajracharya J."/>
            <person name="Merenyi Z."/>
            <person name="Ke H.-M."/>
            <person name="Monk M."/>
            <person name="Kocsube S."/>
            <person name="Drula E."/>
            <person name="Lipzen A."/>
            <person name="Balint B."/>
            <person name="Henrissat B."/>
            <person name="Andreopoulos B."/>
            <person name="Martin F.M."/>
            <person name="Harder C.B."/>
            <person name="Rigling D."/>
            <person name="Ford K.L."/>
            <person name="Foster G.D."/>
            <person name="Pangilinan J."/>
            <person name="Papanicolaou A."/>
            <person name="Barry K."/>
            <person name="LaButti K."/>
            <person name="Viragh M."/>
            <person name="Koriabine M."/>
            <person name="Yan M."/>
            <person name="Riley R."/>
            <person name="Champramary S."/>
            <person name="Plett K.L."/>
            <person name="Tsai I.J."/>
            <person name="Slot J."/>
            <person name="Sipos G."/>
            <person name="Plett J."/>
            <person name="Nagy L.G."/>
            <person name="Grigoriev I.V."/>
        </authorList>
    </citation>
    <scope>NUCLEOTIDE SEQUENCE</scope>
    <source>
        <strain evidence="2">CCBAS 213</strain>
    </source>
</reference>
<sequence length="107" mass="12840">MSIVLFFVLFLLLSFIFVLLITLSYLRMRLQLPVWKLRIISPFSAEDQCRVQSFRTWDVLSASVLYYCILYPIIPKPFAIKYQPVRILLRNKQYARDSPVRWNVDKH</sequence>
<accession>A0AA39MKZ4</accession>